<feature type="non-terminal residue" evidence="1">
    <location>
        <position position="115"/>
    </location>
</feature>
<reference evidence="1" key="1">
    <citation type="submission" date="2023-03" db="EMBL/GenBank/DDBJ databases">
        <authorList>
            <person name="Steffen K."/>
            <person name="Cardenas P."/>
        </authorList>
    </citation>
    <scope>NUCLEOTIDE SEQUENCE</scope>
</reference>
<dbReference type="Proteomes" id="UP001174909">
    <property type="component" value="Unassembled WGS sequence"/>
</dbReference>
<gene>
    <name evidence="1" type="ORF">GBAR_LOCUS15452</name>
</gene>
<proteinExistence type="predicted"/>
<dbReference type="AlphaFoldDB" id="A0AA35SBJ4"/>
<dbReference type="EMBL" id="CASHTH010002253">
    <property type="protein sequence ID" value="CAI8026983.1"/>
    <property type="molecule type" value="Genomic_DNA"/>
</dbReference>
<dbReference type="GO" id="GO:0005096">
    <property type="term" value="F:GTPase activator activity"/>
    <property type="evidence" value="ECO:0007669"/>
    <property type="project" value="TreeGrafter"/>
</dbReference>
<organism evidence="1 2">
    <name type="scientific">Geodia barretti</name>
    <name type="common">Barrett's horny sponge</name>
    <dbReference type="NCBI Taxonomy" id="519541"/>
    <lineage>
        <taxon>Eukaryota</taxon>
        <taxon>Metazoa</taxon>
        <taxon>Porifera</taxon>
        <taxon>Demospongiae</taxon>
        <taxon>Heteroscleromorpha</taxon>
        <taxon>Tetractinellida</taxon>
        <taxon>Astrophorina</taxon>
        <taxon>Geodiidae</taxon>
        <taxon>Geodia</taxon>
    </lineage>
</organism>
<evidence type="ECO:0000313" key="2">
    <source>
        <dbReference type="Proteomes" id="UP001174909"/>
    </source>
</evidence>
<sequence length="115" mass="12405">MATKKLPVVHVAVVGLTSSSFPGTSGQGAGKSVLCNRFVRPKRDDLCLNHSSIMTNSDFGSSMVNNDHHLYWGEKIAALEDGSVSFQVNPEISASLPPLERTGALYIVHRHSSLQ</sequence>
<dbReference type="InterPro" id="IPR051978">
    <property type="entry name" value="Rho-GAP_domain"/>
</dbReference>
<accession>A0AA35SBJ4</accession>
<dbReference type="PANTHER" id="PTHR46005">
    <property type="entry name" value="RHO GTPASE-ACTIVATING PROTEIN 190"/>
    <property type="match status" value="1"/>
</dbReference>
<dbReference type="PANTHER" id="PTHR46005:SF4">
    <property type="entry name" value="RHO GTPASE-ACTIVATING PROTEIN 190"/>
    <property type="match status" value="1"/>
</dbReference>
<dbReference type="GO" id="GO:0005829">
    <property type="term" value="C:cytosol"/>
    <property type="evidence" value="ECO:0007669"/>
    <property type="project" value="TreeGrafter"/>
</dbReference>
<dbReference type="Gene3D" id="3.40.50.300">
    <property type="entry name" value="P-loop containing nucleotide triphosphate hydrolases"/>
    <property type="match status" value="1"/>
</dbReference>
<comment type="caution">
    <text evidence="1">The sequence shown here is derived from an EMBL/GenBank/DDBJ whole genome shotgun (WGS) entry which is preliminary data.</text>
</comment>
<dbReference type="GO" id="GO:0008361">
    <property type="term" value="P:regulation of cell size"/>
    <property type="evidence" value="ECO:0007669"/>
    <property type="project" value="TreeGrafter"/>
</dbReference>
<dbReference type="GO" id="GO:0007266">
    <property type="term" value="P:Rho protein signal transduction"/>
    <property type="evidence" value="ECO:0007669"/>
    <property type="project" value="TreeGrafter"/>
</dbReference>
<protein>
    <submittedName>
        <fullName evidence="1">Rho GTPase-activating protein 35</fullName>
    </submittedName>
</protein>
<evidence type="ECO:0000313" key="1">
    <source>
        <dbReference type="EMBL" id="CAI8026983.1"/>
    </source>
</evidence>
<dbReference type="InterPro" id="IPR027417">
    <property type="entry name" value="P-loop_NTPase"/>
</dbReference>
<name>A0AA35SBJ4_GEOBA</name>
<keyword evidence="2" id="KW-1185">Reference proteome</keyword>